<sequence>MSSSFSLFDLSVQCLLHYRPPEGVALPSVTDPEVFASRGLRDRRKTGWLPWALSQVHAGSF</sequence>
<organism evidence="1 2">
    <name type="scientific">Faecalibaculum rodentium</name>
    <dbReference type="NCBI Taxonomy" id="1702221"/>
    <lineage>
        <taxon>Bacteria</taxon>
        <taxon>Bacillati</taxon>
        <taxon>Bacillota</taxon>
        <taxon>Erysipelotrichia</taxon>
        <taxon>Erysipelotrichales</taxon>
        <taxon>Erysipelotrichaceae</taxon>
        <taxon>Faecalibaculum</taxon>
    </lineage>
</organism>
<dbReference type="Proteomes" id="UP000069771">
    <property type="component" value="Chromosome"/>
</dbReference>
<dbReference type="EMBL" id="CP011391">
    <property type="protein sequence ID" value="AMK53465.1"/>
    <property type="molecule type" value="Genomic_DNA"/>
</dbReference>
<evidence type="ECO:0000313" key="1">
    <source>
        <dbReference type="EMBL" id="AMK53465.1"/>
    </source>
</evidence>
<protein>
    <submittedName>
        <fullName evidence="1">Uncharacterized protein</fullName>
    </submittedName>
</protein>
<reference evidence="1 2" key="1">
    <citation type="journal article" date="2016" name="Gut Pathog.">
        <title>Whole genome sequencing of "Faecalibaculum rodentium" ALO17, isolated from C57BL/6J laboratory mouse feces.</title>
        <authorList>
            <person name="Lim S."/>
            <person name="Chang D.H."/>
            <person name="Ahn S."/>
            <person name="Kim B.C."/>
        </authorList>
    </citation>
    <scope>NUCLEOTIDE SEQUENCE [LARGE SCALE GENOMIC DNA]</scope>
    <source>
        <strain evidence="1 2">Alo17</strain>
    </source>
</reference>
<accession>A0A140DS38</accession>
<evidence type="ECO:0000313" key="2">
    <source>
        <dbReference type="Proteomes" id="UP000069771"/>
    </source>
</evidence>
<gene>
    <name evidence="1" type="ORF">AALO17_03310</name>
</gene>
<dbReference type="KEGG" id="fro:AALO17_03310"/>
<name>A0A140DS38_9FIRM</name>
<keyword evidence="2" id="KW-1185">Reference proteome</keyword>
<proteinExistence type="predicted"/>
<dbReference type="AlphaFoldDB" id="A0A140DS38"/>
<dbReference type="STRING" id="1702221.AALO17_03310"/>